<proteinExistence type="predicted"/>
<reference evidence="2" key="1">
    <citation type="journal article" date="2015" name="PLoS Genet.">
        <title>The dynamic genome and transcriptome of the human fungal pathogen Blastomyces and close relative Emmonsia.</title>
        <authorList>
            <person name="Munoz J.F."/>
            <person name="Gauthier G.M."/>
            <person name="Desjardins C.A."/>
            <person name="Gallo J.E."/>
            <person name="Holder J."/>
            <person name="Sullivan T.D."/>
            <person name="Marty A.J."/>
            <person name="Carmen J.C."/>
            <person name="Chen Z."/>
            <person name="Ding L."/>
            <person name="Gujja S."/>
            <person name="Magrini V."/>
            <person name="Misas E."/>
            <person name="Mitreva M."/>
            <person name="Priest M."/>
            <person name="Saif S."/>
            <person name="Whiston E.A."/>
            <person name="Young S."/>
            <person name="Zeng Q."/>
            <person name="Goldman W.E."/>
            <person name="Mardis E.R."/>
            <person name="Taylor J.W."/>
            <person name="McEwen J.G."/>
            <person name="Clay O.K."/>
            <person name="Klein B.S."/>
            <person name="Cuomo C.A."/>
        </authorList>
    </citation>
    <scope>NUCLEOTIDE SEQUENCE [LARGE SCALE GENOMIC DNA]</scope>
    <source>
        <strain evidence="2">UAMH 3008</strain>
    </source>
</reference>
<dbReference type="Proteomes" id="UP000034164">
    <property type="component" value="Unassembled WGS sequence"/>
</dbReference>
<name>A0A0G2J4B0_9EURO</name>
<gene>
    <name evidence="1" type="ORF">EMCG_01266</name>
</gene>
<evidence type="ECO:0000313" key="1">
    <source>
        <dbReference type="EMBL" id="KKZ65704.1"/>
    </source>
</evidence>
<evidence type="ECO:0000313" key="2">
    <source>
        <dbReference type="Proteomes" id="UP000034164"/>
    </source>
</evidence>
<dbReference type="VEuPathDB" id="FungiDB:EMCG_01266"/>
<protein>
    <submittedName>
        <fullName evidence="1">Uncharacterized protein</fullName>
    </submittedName>
</protein>
<accession>A0A0G2J4B0</accession>
<dbReference type="EMBL" id="LCZI01000602">
    <property type="protein sequence ID" value="KKZ65704.1"/>
    <property type="molecule type" value="Genomic_DNA"/>
</dbReference>
<comment type="caution">
    <text evidence="1">The sequence shown here is derived from an EMBL/GenBank/DDBJ whole genome shotgun (WGS) entry which is preliminary data.</text>
</comment>
<dbReference type="AlphaFoldDB" id="A0A0G2J4B0"/>
<organism evidence="1 2">
    <name type="scientific">[Emmonsia] crescens</name>
    <dbReference type="NCBI Taxonomy" id="73230"/>
    <lineage>
        <taxon>Eukaryota</taxon>
        <taxon>Fungi</taxon>
        <taxon>Dikarya</taxon>
        <taxon>Ascomycota</taxon>
        <taxon>Pezizomycotina</taxon>
        <taxon>Eurotiomycetes</taxon>
        <taxon>Eurotiomycetidae</taxon>
        <taxon>Onygenales</taxon>
        <taxon>Ajellomycetaceae</taxon>
        <taxon>Emergomyces</taxon>
    </lineage>
</organism>
<sequence length="62" mass="6939">MGRDMRDALVAMWVLRRWYAMAESRRARREAMEALTPAEGYYSDMRLVKRTGALGAVGGAGC</sequence>